<name>A0ACC0NL63_RHOML</name>
<accession>A0ACC0NL63</accession>
<sequence length="548" mass="62638">MASSPLRSKSFYHARSVSLPSTLHPVIPHIDEHLRLSGLENMYDRLDDLLLLPHTQQSFAQQRHEKWVEVVIENYLRLLDVCATAKDASSQTKQDVQGLLSILRRRREGDDLSGYLNSRKKAKKVIQKSLKDLKSIKTKHTVVALGKSRELLDSLNEVEAATIGVFESLLSYISGTKTESRLSAFSFASKLVHRKSVASKDEETKSNMFEKFDAALHLLTNHKTSKSDNAAHVENVQTQLGKMQSSIQDIEEGLECLLRREGTGKVINKKTWSIFNSLIMYSCTSWNTFLSYLIPRRKMASSPLRSKSNYHTRSVSLPSRLHPVITPVAEHLRLTGLEKMYDRWGDLLQLPHTRQAFAQQRHEKWVEVVLEKYLRLMDVRREEDDFSEYLNSRKQAKKVIQKSLKDLKSIKTKHAVVALGKSRELLDLLNVVEATTIWVVKSLLSFISGTKAESRLSAFSLASKLLQRKSIASEDEETKSNMFEKFDAALHSFNNHKMSKSYNVVHVKNVQTQLGKMESSIEDIEEGLECLFRRLIKTRVILLNILNH</sequence>
<protein>
    <submittedName>
        <fullName evidence="1">Uncharacterized protein</fullName>
    </submittedName>
</protein>
<evidence type="ECO:0000313" key="1">
    <source>
        <dbReference type="EMBL" id="KAI8553945.1"/>
    </source>
</evidence>
<organism evidence="1 2">
    <name type="scientific">Rhododendron molle</name>
    <name type="common">Chinese azalea</name>
    <name type="synonym">Azalea mollis</name>
    <dbReference type="NCBI Taxonomy" id="49168"/>
    <lineage>
        <taxon>Eukaryota</taxon>
        <taxon>Viridiplantae</taxon>
        <taxon>Streptophyta</taxon>
        <taxon>Embryophyta</taxon>
        <taxon>Tracheophyta</taxon>
        <taxon>Spermatophyta</taxon>
        <taxon>Magnoliopsida</taxon>
        <taxon>eudicotyledons</taxon>
        <taxon>Gunneridae</taxon>
        <taxon>Pentapetalae</taxon>
        <taxon>asterids</taxon>
        <taxon>Ericales</taxon>
        <taxon>Ericaceae</taxon>
        <taxon>Ericoideae</taxon>
        <taxon>Rhodoreae</taxon>
        <taxon>Rhododendron</taxon>
    </lineage>
</organism>
<gene>
    <name evidence="1" type="ORF">RHMOL_Rhmol05G0056400</name>
</gene>
<reference evidence="1" key="1">
    <citation type="submission" date="2022-02" db="EMBL/GenBank/DDBJ databases">
        <title>Plant Genome Project.</title>
        <authorList>
            <person name="Zhang R.-G."/>
        </authorList>
    </citation>
    <scope>NUCLEOTIDE SEQUENCE</scope>
    <source>
        <strain evidence="1">AT1</strain>
    </source>
</reference>
<keyword evidence="2" id="KW-1185">Reference proteome</keyword>
<proteinExistence type="predicted"/>
<comment type="caution">
    <text evidence="1">The sequence shown here is derived from an EMBL/GenBank/DDBJ whole genome shotgun (WGS) entry which is preliminary data.</text>
</comment>
<evidence type="ECO:0000313" key="2">
    <source>
        <dbReference type="Proteomes" id="UP001062846"/>
    </source>
</evidence>
<dbReference type="Proteomes" id="UP001062846">
    <property type="component" value="Chromosome 5"/>
</dbReference>
<dbReference type="EMBL" id="CM046392">
    <property type="protein sequence ID" value="KAI8553945.1"/>
    <property type="molecule type" value="Genomic_DNA"/>
</dbReference>